<dbReference type="AlphaFoldDB" id="A0A103XKY2"/>
<evidence type="ECO:0000313" key="3">
    <source>
        <dbReference type="Proteomes" id="UP000243975"/>
    </source>
</evidence>
<gene>
    <name evidence="2" type="ORF">Ccrd_005318</name>
</gene>
<name>A0A103XKY2_CYNCS</name>
<keyword evidence="1" id="KW-0472">Membrane</keyword>
<evidence type="ECO:0000256" key="1">
    <source>
        <dbReference type="SAM" id="Phobius"/>
    </source>
</evidence>
<keyword evidence="3" id="KW-1185">Reference proteome</keyword>
<dbReference type="Gramene" id="KVH92658">
    <property type="protein sequence ID" value="KVH92658"/>
    <property type="gene ID" value="Ccrd_005318"/>
</dbReference>
<keyword evidence="1" id="KW-0812">Transmembrane</keyword>
<organism evidence="2 3">
    <name type="scientific">Cynara cardunculus var. scolymus</name>
    <name type="common">Globe artichoke</name>
    <name type="synonym">Cynara scolymus</name>
    <dbReference type="NCBI Taxonomy" id="59895"/>
    <lineage>
        <taxon>Eukaryota</taxon>
        <taxon>Viridiplantae</taxon>
        <taxon>Streptophyta</taxon>
        <taxon>Embryophyta</taxon>
        <taxon>Tracheophyta</taxon>
        <taxon>Spermatophyta</taxon>
        <taxon>Magnoliopsida</taxon>
        <taxon>eudicotyledons</taxon>
        <taxon>Gunneridae</taxon>
        <taxon>Pentapetalae</taxon>
        <taxon>asterids</taxon>
        <taxon>campanulids</taxon>
        <taxon>Asterales</taxon>
        <taxon>Asteraceae</taxon>
        <taxon>Carduoideae</taxon>
        <taxon>Cardueae</taxon>
        <taxon>Carduinae</taxon>
        <taxon>Cynara</taxon>
    </lineage>
</organism>
<proteinExistence type="predicted"/>
<sequence length="143" mass="16035">MATLHHRLKTQAMMQPLSLLRQNLLIIITALKPISLLKSLLLNLLIKSTRIQIMIAQQTITTGQMDRTVAISSQIGLQPRSMLLLVAVLPLVTSLAMRRNDGLAFVHVRYDPYSIACPQLVKDAIESELQFICCQNHVPFHAL</sequence>
<keyword evidence="1" id="KW-1133">Transmembrane helix</keyword>
<evidence type="ECO:0000313" key="2">
    <source>
        <dbReference type="EMBL" id="KVH92658.1"/>
    </source>
</evidence>
<protein>
    <submittedName>
        <fullName evidence="2">Uncharacterized protein</fullName>
    </submittedName>
</protein>
<comment type="caution">
    <text evidence="2">The sequence shown here is derived from an EMBL/GenBank/DDBJ whole genome shotgun (WGS) entry which is preliminary data.</text>
</comment>
<accession>A0A103XKY2</accession>
<feature type="transmembrane region" description="Helical" evidence="1">
    <location>
        <begin position="24"/>
        <end position="46"/>
    </location>
</feature>
<dbReference type="EMBL" id="LEKV01004811">
    <property type="protein sequence ID" value="KVH92658.1"/>
    <property type="molecule type" value="Genomic_DNA"/>
</dbReference>
<dbReference type="Proteomes" id="UP000243975">
    <property type="component" value="Unassembled WGS sequence"/>
</dbReference>
<reference evidence="2 3" key="1">
    <citation type="journal article" date="2016" name="Sci. Rep.">
        <title>The genome sequence of the outbreeding globe artichoke constructed de novo incorporating a phase-aware low-pass sequencing strategy of F1 progeny.</title>
        <authorList>
            <person name="Scaglione D."/>
            <person name="Reyes-Chin-Wo S."/>
            <person name="Acquadro A."/>
            <person name="Froenicke L."/>
            <person name="Portis E."/>
            <person name="Beitel C."/>
            <person name="Tirone M."/>
            <person name="Mauro R."/>
            <person name="Lo Monaco A."/>
            <person name="Mauromicale G."/>
            <person name="Faccioli P."/>
            <person name="Cattivelli L."/>
            <person name="Rieseberg L."/>
            <person name="Michelmore R."/>
            <person name="Lanteri S."/>
        </authorList>
    </citation>
    <scope>NUCLEOTIDE SEQUENCE [LARGE SCALE GENOMIC DNA]</scope>
    <source>
        <strain evidence="2">2C</strain>
    </source>
</reference>